<dbReference type="GO" id="GO:0000978">
    <property type="term" value="F:RNA polymerase II cis-regulatory region sequence-specific DNA binding"/>
    <property type="evidence" value="ECO:0007669"/>
    <property type="project" value="TreeGrafter"/>
</dbReference>
<evidence type="ECO:0000256" key="7">
    <source>
        <dbReference type="SAM" id="Coils"/>
    </source>
</evidence>
<sequence>MDQYDNNQLEVGIEKNEMSLTMKYLLENPALLQPPETDNKEASKDDKLQDSYLSYDQSSAYLGPQIWDDLLLSDDLKLEPVSVDELLDIGTDDEFSDFNLLLSNKQQSQELSPGGSESSGKVSSQTNYCDMPSLLSDYSPEATEIPSPSQFFHVPVKDTQEFKSLSSGTNGTAAVVRNYGGVTNEQGPQQGHKASVSMHPSQHQVLRDQQATLLADIFCNQPAPAHKTNEQYNEHNQYGVKSNGKHPAAEVVPNVINGNPLNSPRLDDFVVSIANCSTKQSNATLDSMADGKRNTDGTENGRHELSTSSAPVRIPPPVKVDFIVDQADVIISTPLDVSLNNPTGEKINFDPTTRRFTKDELKPQPIIRKSRKVLVPPEGKDGRYWSRRTKNNAAAKRSREARRIKENQILMRANYLEQENISLKSEVTQLRQELKKVMDMVKGYEK</sequence>
<keyword evidence="3" id="KW-0805">Transcription regulation</keyword>
<protein>
    <submittedName>
        <fullName evidence="10">TEF/HLF</fullName>
    </submittedName>
</protein>
<name>A0A6F9DFE6_9ASCI</name>
<evidence type="ECO:0000256" key="5">
    <source>
        <dbReference type="ARBA" id="ARBA00023163"/>
    </source>
</evidence>
<accession>A0A6F9DFE6</accession>
<dbReference type="Pfam" id="PF07716">
    <property type="entry name" value="bZIP_2"/>
    <property type="match status" value="1"/>
</dbReference>
<dbReference type="GO" id="GO:0005634">
    <property type="term" value="C:nucleus"/>
    <property type="evidence" value="ECO:0007669"/>
    <property type="project" value="UniProtKB-SubCell"/>
</dbReference>
<feature type="compositionally biased region" description="Basic and acidic residues" evidence="8">
    <location>
        <begin position="37"/>
        <end position="49"/>
    </location>
</feature>
<dbReference type="SMART" id="SM00338">
    <property type="entry name" value="BRLZ"/>
    <property type="match status" value="1"/>
</dbReference>
<feature type="region of interest" description="Disordered" evidence="8">
    <location>
        <begin position="284"/>
        <end position="312"/>
    </location>
</feature>
<dbReference type="InterPro" id="IPR004827">
    <property type="entry name" value="bZIP"/>
</dbReference>
<dbReference type="CDD" id="cd14695">
    <property type="entry name" value="bZIP_HLF"/>
    <property type="match status" value="1"/>
</dbReference>
<keyword evidence="5" id="KW-0804">Transcription</keyword>
<feature type="compositionally biased region" description="Basic and acidic residues" evidence="8">
    <location>
        <begin position="289"/>
        <end position="305"/>
    </location>
</feature>
<gene>
    <name evidence="10" type="primary">Hlf</name>
</gene>
<proteinExistence type="evidence at transcript level"/>
<keyword evidence="7" id="KW-0175">Coiled coil</keyword>
<keyword evidence="6" id="KW-0539">Nucleus</keyword>
<feature type="coiled-coil region" evidence="7">
    <location>
        <begin position="413"/>
        <end position="440"/>
    </location>
</feature>
<evidence type="ECO:0000256" key="1">
    <source>
        <dbReference type="ARBA" id="ARBA00004123"/>
    </source>
</evidence>
<evidence type="ECO:0000256" key="2">
    <source>
        <dbReference type="ARBA" id="ARBA00009208"/>
    </source>
</evidence>
<feature type="region of interest" description="Disordered" evidence="8">
    <location>
        <begin position="31"/>
        <end position="50"/>
    </location>
</feature>
<keyword evidence="4" id="KW-0238">DNA-binding</keyword>
<dbReference type="AlphaFoldDB" id="A0A6F9DFE6"/>
<reference evidence="10" key="1">
    <citation type="submission" date="2020-04" db="EMBL/GenBank/DDBJ databases">
        <authorList>
            <person name="Neveu A P."/>
        </authorList>
    </citation>
    <scope>NUCLEOTIDE SEQUENCE</scope>
    <source>
        <tissue evidence="10">Whole embryo</tissue>
    </source>
</reference>
<dbReference type="PANTHER" id="PTHR11988">
    <property type="entry name" value="THYROTROPH EMBRYONIC FACTOR RELATED"/>
    <property type="match status" value="1"/>
</dbReference>
<comment type="subcellular location">
    <subcellularLocation>
        <location evidence="1">Nucleus</location>
    </subcellularLocation>
</comment>
<comment type="similarity">
    <text evidence="2">Belongs to the bZIP family. PAR subfamily.</text>
</comment>
<dbReference type="InterPro" id="IPR040223">
    <property type="entry name" value="PAR_bZIP"/>
</dbReference>
<evidence type="ECO:0000313" key="10">
    <source>
        <dbReference type="EMBL" id="CAB3253308.1"/>
    </source>
</evidence>
<evidence type="ECO:0000256" key="4">
    <source>
        <dbReference type="ARBA" id="ARBA00023125"/>
    </source>
</evidence>
<dbReference type="Gene3D" id="1.20.5.170">
    <property type="match status" value="1"/>
</dbReference>
<organism evidence="10">
    <name type="scientific">Phallusia mammillata</name>
    <dbReference type="NCBI Taxonomy" id="59560"/>
    <lineage>
        <taxon>Eukaryota</taxon>
        <taxon>Metazoa</taxon>
        <taxon>Chordata</taxon>
        <taxon>Tunicata</taxon>
        <taxon>Ascidiacea</taxon>
        <taxon>Phlebobranchia</taxon>
        <taxon>Ascidiidae</taxon>
        <taxon>Phallusia</taxon>
    </lineage>
</organism>
<evidence type="ECO:0000256" key="8">
    <source>
        <dbReference type="SAM" id="MobiDB-lite"/>
    </source>
</evidence>
<feature type="domain" description="BZIP" evidence="9">
    <location>
        <begin position="381"/>
        <end position="444"/>
    </location>
</feature>
<evidence type="ECO:0000256" key="6">
    <source>
        <dbReference type="ARBA" id="ARBA00023242"/>
    </source>
</evidence>
<evidence type="ECO:0000259" key="9">
    <source>
        <dbReference type="PROSITE" id="PS50217"/>
    </source>
</evidence>
<dbReference type="GO" id="GO:0000981">
    <property type="term" value="F:DNA-binding transcription factor activity, RNA polymerase II-specific"/>
    <property type="evidence" value="ECO:0007669"/>
    <property type="project" value="TreeGrafter"/>
</dbReference>
<dbReference type="InterPro" id="IPR046347">
    <property type="entry name" value="bZIP_sf"/>
</dbReference>
<dbReference type="PROSITE" id="PS50217">
    <property type="entry name" value="BZIP"/>
    <property type="match status" value="1"/>
</dbReference>
<evidence type="ECO:0000256" key="3">
    <source>
        <dbReference type="ARBA" id="ARBA00023015"/>
    </source>
</evidence>
<dbReference type="SUPFAM" id="SSF57959">
    <property type="entry name" value="Leucine zipper domain"/>
    <property type="match status" value="1"/>
</dbReference>
<dbReference type="PANTHER" id="PTHR11988:SF27">
    <property type="entry name" value="GH27708P"/>
    <property type="match status" value="1"/>
</dbReference>
<feature type="region of interest" description="Disordered" evidence="8">
    <location>
        <begin position="106"/>
        <end position="126"/>
    </location>
</feature>
<dbReference type="EMBL" id="LR785773">
    <property type="protein sequence ID" value="CAB3253308.1"/>
    <property type="molecule type" value="mRNA"/>
</dbReference>
<dbReference type="FunFam" id="1.20.5.170:FF:000007">
    <property type="entry name" value="hepatic leukemia factor isoform X2"/>
    <property type="match status" value="1"/>
</dbReference>